<gene>
    <name evidence="2" type="ORF">F511_30337</name>
</gene>
<reference evidence="2 3" key="1">
    <citation type="journal article" date="2015" name="Proc. Natl. Acad. Sci. U.S.A.">
        <title>The resurrection genome of Boea hygrometrica: A blueprint for survival of dehydration.</title>
        <authorList>
            <person name="Xiao L."/>
            <person name="Yang G."/>
            <person name="Zhang L."/>
            <person name="Yang X."/>
            <person name="Zhao S."/>
            <person name="Ji Z."/>
            <person name="Zhou Q."/>
            <person name="Hu M."/>
            <person name="Wang Y."/>
            <person name="Chen M."/>
            <person name="Xu Y."/>
            <person name="Jin H."/>
            <person name="Xiao X."/>
            <person name="Hu G."/>
            <person name="Bao F."/>
            <person name="Hu Y."/>
            <person name="Wan P."/>
            <person name="Li L."/>
            <person name="Deng X."/>
            <person name="Kuang T."/>
            <person name="Xiang C."/>
            <person name="Zhu J.K."/>
            <person name="Oliver M.J."/>
            <person name="He Y."/>
        </authorList>
    </citation>
    <scope>NUCLEOTIDE SEQUENCE [LARGE SCALE GENOMIC DNA]</scope>
    <source>
        <strain evidence="3">cv. XS01</strain>
    </source>
</reference>
<keyword evidence="3" id="KW-1185">Reference proteome</keyword>
<dbReference type="AlphaFoldDB" id="A0A2Z7D808"/>
<sequence length="202" mass="22870">MTEKCWLLRKAPKAGQILSQILHPAVPRQTIVNMRRFTVSWLIKHLMMSSENSEGETSAQSQPVYDKFNKMSFVKASVTYDCCESMKYDDQNSSQPNQKGKAGIGYSKPENSKPRWLKNKLDKDKAKADRKSFVPNQSWRSSTKVKSGWKKVQPILSGQSMKSKLNRSHCNYAQTLTDSSTGKTVKVIQVWVPKGVIRSGPK</sequence>
<protein>
    <submittedName>
        <fullName evidence="2">Uncharacterized protein</fullName>
    </submittedName>
</protein>
<organism evidence="2 3">
    <name type="scientific">Dorcoceras hygrometricum</name>
    <dbReference type="NCBI Taxonomy" id="472368"/>
    <lineage>
        <taxon>Eukaryota</taxon>
        <taxon>Viridiplantae</taxon>
        <taxon>Streptophyta</taxon>
        <taxon>Embryophyta</taxon>
        <taxon>Tracheophyta</taxon>
        <taxon>Spermatophyta</taxon>
        <taxon>Magnoliopsida</taxon>
        <taxon>eudicotyledons</taxon>
        <taxon>Gunneridae</taxon>
        <taxon>Pentapetalae</taxon>
        <taxon>asterids</taxon>
        <taxon>lamiids</taxon>
        <taxon>Lamiales</taxon>
        <taxon>Gesneriaceae</taxon>
        <taxon>Didymocarpoideae</taxon>
        <taxon>Trichosporeae</taxon>
        <taxon>Loxocarpinae</taxon>
        <taxon>Dorcoceras</taxon>
    </lineage>
</organism>
<feature type="compositionally biased region" description="Basic and acidic residues" evidence="1">
    <location>
        <begin position="119"/>
        <end position="131"/>
    </location>
</feature>
<evidence type="ECO:0000313" key="3">
    <source>
        <dbReference type="Proteomes" id="UP000250235"/>
    </source>
</evidence>
<dbReference type="EMBL" id="KQ989001">
    <property type="protein sequence ID" value="KZV55147.1"/>
    <property type="molecule type" value="Genomic_DNA"/>
</dbReference>
<evidence type="ECO:0000256" key="1">
    <source>
        <dbReference type="SAM" id="MobiDB-lite"/>
    </source>
</evidence>
<feature type="region of interest" description="Disordered" evidence="1">
    <location>
        <begin position="88"/>
        <end position="131"/>
    </location>
</feature>
<proteinExistence type="predicted"/>
<accession>A0A2Z7D808</accession>
<name>A0A2Z7D808_9LAMI</name>
<dbReference type="Proteomes" id="UP000250235">
    <property type="component" value="Unassembled WGS sequence"/>
</dbReference>
<evidence type="ECO:0000313" key="2">
    <source>
        <dbReference type="EMBL" id="KZV55147.1"/>
    </source>
</evidence>